<feature type="domain" description="C3H1-type" evidence="6">
    <location>
        <begin position="566"/>
        <end position="588"/>
    </location>
</feature>
<evidence type="ECO:0000313" key="8">
    <source>
        <dbReference type="RefSeq" id="XP_015189117.1"/>
    </source>
</evidence>
<evidence type="ECO:0000256" key="3">
    <source>
        <dbReference type="ARBA" id="ARBA00022833"/>
    </source>
</evidence>
<protein>
    <submittedName>
        <fullName evidence="8">GATA zinc finger domain-containing protein 7</fullName>
    </submittedName>
</protein>
<feature type="zinc finger region" description="C3H1-type" evidence="4">
    <location>
        <begin position="511"/>
        <end position="537"/>
    </location>
</feature>
<accession>A0ABM1J9H9</accession>
<feature type="domain" description="C3H1-type" evidence="6">
    <location>
        <begin position="511"/>
        <end position="537"/>
    </location>
</feature>
<dbReference type="Gene3D" id="4.10.1000.10">
    <property type="entry name" value="Zinc finger, CCCH-type"/>
    <property type="match status" value="2"/>
</dbReference>
<dbReference type="RefSeq" id="XP_015189117.1">
    <property type="nucleotide sequence ID" value="XM_015333631.1"/>
</dbReference>
<keyword evidence="7" id="KW-1185">Reference proteome</keyword>
<dbReference type="PANTHER" id="PTHR46156:SF1">
    <property type="entry name" value="ZINC FINGER CCCH DOMAIN-CONTAINING PROTEIN 3"/>
    <property type="match status" value="1"/>
</dbReference>
<dbReference type="InterPro" id="IPR000571">
    <property type="entry name" value="Znf_CCCH"/>
</dbReference>
<evidence type="ECO:0000313" key="7">
    <source>
        <dbReference type="Proteomes" id="UP000694924"/>
    </source>
</evidence>
<keyword evidence="3 4" id="KW-0862">Zinc</keyword>
<evidence type="ECO:0000256" key="2">
    <source>
        <dbReference type="ARBA" id="ARBA00022771"/>
    </source>
</evidence>
<evidence type="ECO:0000256" key="1">
    <source>
        <dbReference type="ARBA" id="ARBA00022723"/>
    </source>
</evidence>
<reference evidence="8" key="1">
    <citation type="submission" date="2025-08" db="UniProtKB">
        <authorList>
            <consortium name="RefSeq"/>
        </authorList>
    </citation>
    <scope>IDENTIFICATION</scope>
    <source>
        <tissue evidence="8">Whole body</tissue>
    </source>
</reference>
<dbReference type="SUPFAM" id="SSF90229">
    <property type="entry name" value="CCCH zinc finger"/>
    <property type="match status" value="1"/>
</dbReference>
<evidence type="ECO:0000259" key="6">
    <source>
        <dbReference type="PROSITE" id="PS50103"/>
    </source>
</evidence>
<keyword evidence="2 4" id="KW-0863">Zinc-finger</keyword>
<evidence type="ECO:0000256" key="5">
    <source>
        <dbReference type="SAM" id="MobiDB-lite"/>
    </source>
</evidence>
<sequence>MPPSDIANTIGYKLNNNAKKLEMNTNTFPESRNTNTLMNQNSNNSIQSKPSIMAYNNVYVNPYFKPQNPVVHINPNMHIKPLIHVNPKMVQNVTTSTNNNTINNTSTTMNYPQENLTQMDLKKLKLHAAGVVAAATAKLPSIHVNPKIMNSINNSNVTTENNYKCDGVTSSNNKKCFIRTDVKKSVYVNPKLMSKLSSSKESKTTTIEKKDTIPNLNQPSCSRLKFVRKIDNTKTPVKKLNNMSNILVLSKRKLIRAKRTMKENTVMSPLNGPNKVKRPSLTKKIKTTTVQSTNNVTNNNALQSTINNVNNLSKINNGKRKINQYKIDRTVKALTEPNQNEVPPVKKSKYDLMELVTIGGIVYKSSRNQLVRRSYSLKKKLTANTKRDKFIIATNGKKLCRLKLSSKDTPNKKNVHQTNDLKLSSVSNNFKTTYKKNISNKVKQRSIQILRNKMRKNNQPCLFFQRFGYCANEKKGTCSKLHDKKQISVCKKFLQGKCMLDSCPLSHDVGPEKMPTCKYFLEACCLRDQCPYRHVKVSSSTPICIEFLQGYCSKGNECKLQHEHLCPEYSKTGNCNKGKKCPYPHKPITSTARQIKKYIQKKPKTINNQNESNIKMKNNTEQLIMTNHECCKLRYYENTDQISTDLNTKRDNIIKQIQLMKNVALAEQSDEVSVKEELTANNNVTEQQQQQQQSSISENESTNCLENTLPKRLPLGVLPAFIPIN</sequence>
<feature type="compositionally biased region" description="Polar residues" evidence="5">
    <location>
        <begin position="694"/>
        <end position="703"/>
    </location>
</feature>
<feature type="region of interest" description="Disordered" evidence="5">
    <location>
        <begin position="683"/>
        <end position="703"/>
    </location>
</feature>
<proteinExistence type="predicted"/>
<name>A0ABM1J9H9_POLDO</name>
<keyword evidence="1 4" id="KW-0479">Metal-binding</keyword>
<feature type="zinc finger region" description="C3H1-type" evidence="4">
    <location>
        <begin position="538"/>
        <end position="565"/>
    </location>
</feature>
<feature type="zinc finger region" description="C3H1-type" evidence="4">
    <location>
        <begin position="566"/>
        <end position="588"/>
    </location>
</feature>
<feature type="domain" description="C3H1-type" evidence="6">
    <location>
        <begin position="489"/>
        <end position="510"/>
    </location>
</feature>
<feature type="domain" description="C3H1-type" evidence="6">
    <location>
        <begin position="455"/>
        <end position="485"/>
    </location>
</feature>
<dbReference type="Proteomes" id="UP000694924">
    <property type="component" value="Unplaced"/>
</dbReference>
<dbReference type="InterPro" id="IPR036855">
    <property type="entry name" value="Znf_CCCH_sf"/>
</dbReference>
<evidence type="ECO:0000256" key="4">
    <source>
        <dbReference type="PROSITE-ProRule" id="PRU00723"/>
    </source>
</evidence>
<feature type="zinc finger region" description="C3H1-type" evidence="4">
    <location>
        <begin position="489"/>
        <end position="510"/>
    </location>
</feature>
<feature type="domain" description="C3H1-type" evidence="6">
    <location>
        <begin position="538"/>
        <end position="565"/>
    </location>
</feature>
<organism evidence="7 8">
    <name type="scientific">Polistes dominula</name>
    <name type="common">European paper wasp</name>
    <name type="synonym">Vespa dominula</name>
    <dbReference type="NCBI Taxonomy" id="743375"/>
    <lineage>
        <taxon>Eukaryota</taxon>
        <taxon>Metazoa</taxon>
        <taxon>Ecdysozoa</taxon>
        <taxon>Arthropoda</taxon>
        <taxon>Hexapoda</taxon>
        <taxon>Insecta</taxon>
        <taxon>Pterygota</taxon>
        <taxon>Neoptera</taxon>
        <taxon>Endopterygota</taxon>
        <taxon>Hymenoptera</taxon>
        <taxon>Apocrita</taxon>
        <taxon>Aculeata</taxon>
        <taxon>Vespoidea</taxon>
        <taxon>Vespidae</taxon>
        <taxon>Polistinae</taxon>
        <taxon>Polistini</taxon>
        <taxon>Polistes</taxon>
    </lineage>
</organism>
<dbReference type="GeneID" id="107073140"/>
<dbReference type="PANTHER" id="PTHR46156">
    <property type="entry name" value="CCCH ZINGC FINGER"/>
    <property type="match status" value="1"/>
</dbReference>
<dbReference type="PROSITE" id="PS50103">
    <property type="entry name" value="ZF_C3H1"/>
    <property type="match status" value="5"/>
</dbReference>
<gene>
    <name evidence="8" type="primary">LOC107073140</name>
</gene>
<feature type="zinc finger region" description="C3H1-type" evidence="4">
    <location>
        <begin position="455"/>
        <end position="485"/>
    </location>
</feature>
<dbReference type="SMART" id="SM00356">
    <property type="entry name" value="ZnF_C3H1"/>
    <property type="match status" value="5"/>
</dbReference>